<dbReference type="InterPro" id="IPR036412">
    <property type="entry name" value="HAD-like_sf"/>
</dbReference>
<proteinExistence type="inferred from homology"/>
<keyword evidence="4" id="KW-0460">Magnesium</keyword>
<organism evidence="6 7">
    <name type="scientific">Saccoglossus kowalevskii</name>
    <name type="common">Acorn worm</name>
    <dbReference type="NCBI Taxonomy" id="10224"/>
    <lineage>
        <taxon>Eukaryota</taxon>
        <taxon>Metazoa</taxon>
        <taxon>Hemichordata</taxon>
        <taxon>Enteropneusta</taxon>
        <taxon>Harrimaniidae</taxon>
        <taxon>Saccoglossus</taxon>
    </lineage>
</organism>
<keyword evidence="6" id="KW-1185">Reference proteome</keyword>
<dbReference type="InterPro" id="IPR023214">
    <property type="entry name" value="HAD_sf"/>
</dbReference>
<evidence type="ECO:0000256" key="1">
    <source>
        <dbReference type="ARBA" id="ARBA00001946"/>
    </source>
</evidence>
<protein>
    <recommendedName>
        <fullName evidence="5">Haloacid dehalogenase-like hydrolase domain-containing protein 2</fullName>
    </recommendedName>
</protein>
<evidence type="ECO:0000256" key="3">
    <source>
        <dbReference type="ARBA" id="ARBA00022723"/>
    </source>
</evidence>
<dbReference type="NCBIfam" id="TIGR01460">
    <property type="entry name" value="HAD-SF-IIA"/>
    <property type="match status" value="1"/>
</dbReference>
<evidence type="ECO:0000256" key="4">
    <source>
        <dbReference type="ARBA" id="ARBA00022842"/>
    </source>
</evidence>
<dbReference type="Gene3D" id="3.40.50.1000">
    <property type="entry name" value="HAD superfamily/HAD-like"/>
    <property type="match status" value="2"/>
</dbReference>
<evidence type="ECO:0000313" key="7">
    <source>
        <dbReference type="RefSeq" id="XP_002739766.2"/>
    </source>
</evidence>
<dbReference type="InterPro" id="IPR006355">
    <property type="entry name" value="LHPP/HDHD2"/>
</dbReference>
<dbReference type="Pfam" id="PF13344">
    <property type="entry name" value="Hydrolase_6"/>
    <property type="match status" value="1"/>
</dbReference>
<name>A0ABM0GXV4_SACKO</name>
<keyword evidence="3" id="KW-0479">Metal-binding</keyword>
<dbReference type="GeneID" id="100378885"/>
<dbReference type="SUPFAM" id="SSF56784">
    <property type="entry name" value="HAD-like"/>
    <property type="match status" value="1"/>
</dbReference>
<dbReference type="RefSeq" id="XP_002739766.2">
    <property type="nucleotide sequence ID" value="XM_002739720.2"/>
</dbReference>
<dbReference type="CDD" id="cd07509">
    <property type="entry name" value="HAD_PPase"/>
    <property type="match status" value="1"/>
</dbReference>
<evidence type="ECO:0000256" key="5">
    <source>
        <dbReference type="ARBA" id="ARBA00039666"/>
    </source>
</evidence>
<dbReference type="PANTHER" id="PTHR19288">
    <property type="entry name" value="4-NITROPHENYLPHOSPHATASE-RELATED"/>
    <property type="match status" value="1"/>
</dbReference>
<reference evidence="7" key="1">
    <citation type="submission" date="2025-08" db="UniProtKB">
        <authorList>
            <consortium name="RefSeq"/>
        </authorList>
    </citation>
    <scope>IDENTIFICATION</scope>
    <source>
        <tissue evidence="7">Testes</tissue>
    </source>
</reference>
<dbReference type="InterPro" id="IPR006357">
    <property type="entry name" value="HAD-SF_hydro_IIA"/>
</dbReference>
<dbReference type="PANTHER" id="PTHR19288:SF46">
    <property type="entry name" value="HALOACID DEHALOGENASE-LIKE HYDROLASE DOMAIN-CONTAINING PROTEIN 2"/>
    <property type="match status" value="1"/>
</dbReference>
<dbReference type="NCBIfam" id="TIGR01458">
    <property type="entry name" value="HAD-SF-IIA-hyp3"/>
    <property type="match status" value="1"/>
</dbReference>
<comment type="cofactor">
    <cofactor evidence="1">
        <name>Mg(2+)</name>
        <dbReference type="ChEBI" id="CHEBI:18420"/>
    </cofactor>
</comment>
<accession>A0ABM0GXV4</accession>
<evidence type="ECO:0000313" key="6">
    <source>
        <dbReference type="Proteomes" id="UP000694865"/>
    </source>
</evidence>
<evidence type="ECO:0000256" key="2">
    <source>
        <dbReference type="ARBA" id="ARBA00007958"/>
    </source>
</evidence>
<dbReference type="Pfam" id="PF13242">
    <property type="entry name" value="Hydrolase_like"/>
    <property type="match status" value="1"/>
</dbReference>
<gene>
    <name evidence="7" type="primary">LOC100378885</name>
</gene>
<comment type="similarity">
    <text evidence="2">Belongs to the HAD-like hydrolase superfamily.</text>
</comment>
<dbReference type="Proteomes" id="UP000694865">
    <property type="component" value="Unplaced"/>
</dbReference>
<sequence>MQRLDNRTATMSAKLGRIGAVLIDLSGTMHIENNVIPGAVEALQRLRNTRIPLKFVTNTTKDCKRVLYEQLNRLGFDIRLDEMFTSLTAARLLVEERKLRPLLLLQDSALEDFEGISTDNPNSVVVGLAPDYFNYDVINKVFRLVLEGSTLIAVHKARYYKRNDGMALGPGPFVEAIEYATESKAVVVGKPKKGFFLSALKGMECKPQNAVMIGDDVRDDVGGAQQAGMQGILVKTGKYRENDEMKIDPPPTVTCDDFPSAVELIIQSLEEVVS</sequence>